<dbReference type="Gene3D" id="1.10.3720.10">
    <property type="entry name" value="MetI-like"/>
    <property type="match status" value="1"/>
</dbReference>
<dbReference type="AlphaFoldDB" id="A0A7C4GF12"/>
<dbReference type="PROSITE" id="PS50928">
    <property type="entry name" value="ABC_TM1"/>
    <property type="match status" value="1"/>
</dbReference>
<evidence type="ECO:0000256" key="7">
    <source>
        <dbReference type="RuleBase" id="RU363032"/>
    </source>
</evidence>
<proteinExistence type="inferred from homology"/>
<comment type="similarity">
    <text evidence="7">Belongs to the binding-protein-dependent transport system permease family.</text>
</comment>
<dbReference type="InterPro" id="IPR000515">
    <property type="entry name" value="MetI-like"/>
</dbReference>
<gene>
    <name evidence="9" type="ORF">ENT77_08865</name>
</gene>
<dbReference type="GO" id="GO:0005886">
    <property type="term" value="C:plasma membrane"/>
    <property type="evidence" value="ECO:0007669"/>
    <property type="project" value="UniProtKB-SubCell"/>
</dbReference>
<dbReference type="Pfam" id="PF00528">
    <property type="entry name" value="BPD_transp_1"/>
    <property type="match status" value="1"/>
</dbReference>
<evidence type="ECO:0000259" key="8">
    <source>
        <dbReference type="PROSITE" id="PS50928"/>
    </source>
</evidence>
<feature type="transmembrane region" description="Helical" evidence="7">
    <location>
        <begin position="12"/>
        <end position="35"/>
    </location>
</feature>
<feature type="transmembrane region" description="Helical" evidence="7">
    <location>
        <begin position="103"/>
        <end position="123"/>
    </location>
</feature>
<evidence type="ECO:0000256" key="2">
    <source>
        <dbReference type="ARBA" id="ARBA00022448"/>
    </source>
</evidence>
<protein>
    <submittedName>
        <fullName evidence="9">Sugar ABC transporter permease</fullName>
    </submittedName>
</protein>
<organism evidence="9">
    <name type="scientific">Fervidobacterium thailandense</name>
    <dbReference type="NCBI Taxonomy" id="1008305"/>
    <lineage>
        <taxon>Bacteria</taxon>
        <taxon>Thermotogati</taxon>
        <taxon>Thermotogota</taxon>
        <taxon>Thermotogae</taxon>
        <taxon>Thermotogales</taxon>
        <taxon>Fervidobacteriaceae</taxon>
        <taxon>Fervidobacterium</taxon>
    </lineage>
</organism>
<dbReference type="InterPro" id="IPR051393">
    <property type="entry name" value="ABC_transporter_permease"/>
</dbReference>
<dbReference type="EMBL" id="DSZY01000046">
    <property type="protein sequence ID" value="HGU41280.1"/>
    <property type="molecule type" value="Genomic_DNA"/>
</dbReference>
<evidence type="ECO:0000256" key="1">
    <source>
        <dbReference type="ARBA" id="ARBA00004651"/>
    </source>
</evidence>
<dbReference type="CDD" id="cd06261">
    <property type="entry name" value="TM_PBP2"/>
    <property type="match status" value="1"/>
</dbReference>
<reference evidence="9" key="1">
    <citation type="journal article" date="2020" name="mSystems">
        <title>Genome- and Community-Level Interaction Insights into Carbon Utilization and Element Cycling Functions of Hydrothermarchaeota in Hydrothermal Sediment.</title>
        <authorList>
            <person name="Zhou Z."/>
            <person name="Liu Y."/>
            <person name="Xu W."/>
            <person name="Pan J."/>
            <person name="Luo Z.H."/>
            <person name="Li M."/>
        </authorList>
    </citation>
    <scope>NUCLEOTIDE SEQUENCE [LARGE SCALE GENOMIC DNA]</scope>
    <source>
        <strain evidence="9">SpSt-609</strain>
    </source>
</reference>
<keyword evidence="5 7" id="KW-1133">Transmembrane helix</keyword>
<feature type="domain" description="ABC transmembrane type-1" evidence="8">
    <location>
        <begin position="66"/>
        <end position="224"/>
    </location>
</feature>
<evidence type="ECO:0000256" key="4">
    <source>
        <dbReference type="ARBA" id="ARBA00022692"/>
    </source>
</evidence>
<name>A0A7C4GF12_9BACT</name>
<dbReference type="PANTHER" id="PTHR30193:SF37">
    <property type="entry name" value="INNER MEMBRANE ABC TRANSPORTER PERMEASE PROTEIN YCJO"/>
    <property type="match status" value="1"/>
</dbReference>
<evidence type="ECO:0000256" key="3">
    <source>
        <dbReference type="ARBA" id="ARBA00022475"/>
    </source>
</evidence>
<evidence type="ECO:0000313" key="9">
    <source>
        <dbReference type="EMBL" id="HGU41280.1"/>
    </source>
</evidence>
<feature type="transmembrane region" description="Helical" evidence="7">
    <location>
        <begin position="153"/>
        <end position="176"/>
    </location>
</feature>
<comment type="caution">
    <text evidence="9">The sequence shown here is derived from an EMBL/GenBank/DDBJ whole genome shotgun (WGS) entry which is preliminary data.</text>
</comment>
<keyword evidence="6 7" id="KW-0472">Membrane</keyword>
<sequence>MRWKKLTPYAFLVFPFSLYFIWVILLVFETFFYSFTNWDSISKTFDLIGFANYIELFQDYYFLLSLVNNVKWMIGFVIVSIPAGLSIAMLLDQKFPGHKVYKSLVFLPMTLSFVVIGQIWSWILEPKNGALNTFLRFVGLKDFAKPWLSDPNIVMYSLIAAALWRQIAYAMILFLAGLQGISREHVEAAYVDGANAWQRFWYVIEILGSKTPHFNARIQSRFVN</sequence>
<dbReference type="PANTHER" id="PTHR30193">
    <property type="entry name" value="ABC TRANSPORTER PERMEASE PROTEIN"/>
    <property type="match status" value="1"/>
</dbReference>
<feature type="transmembrane region" description="Helical" evidence="7">
    <location>
        <begin position="72"/>
        <end position="91"/>
    </location>
</feature>
<keyword evidence="4 7" id="KW-0812">Transmembrane</keyword>
<dbReference type="GO" id="GO:0055085">
    <property type="term" value="P:transmembrane transport"/>
    <property type="evidence" value="ECO:0007669"/>
    <property type="project" value="InterPro"/>
</dbReference>
<evidence type="ECO:0000256" key="5">
    <source>
        <dbReference type="ARBA" id="ARBA00022989"/>
    </source>
</evidence>
<keyword evidence="2 7" id="KW-0813">Transport</keyword>
<keyword evidence="3" id="KW-1003">Cell membrane</keyword>
<evidence type="ECO:0000256" key="6">
    <source>
        <dbReference type="ARBA" id="ARBA00023136"/>
    </source>
</evidence>
<dbReference type="SUPFAM" id="SSF161098">
    <property type="entry name" value="MetI-like"/>
    <property type="match status" value="1"/>
</dbReference>
<accession>A0A7C4GF12</accession>
<comment type="subcellular location">
    <subcellularLocation>
        <location evidence="1 7">Cell membrane</location>
        <topology evidence="1 7">Multi-pass membrane protein</topology>
    </subcellularLocation>
</comment>
<dbReference type="InterPro" id="IPR035906">
    <property type="entry name" value="MetI-like_sf"/>
</dbReference>